<comment type="caution">
    <text evidence="1">The sequence shown here is derived from an EMBL/GenBank/DDBJ whole genome shotgun (WGS) entry which is preliminary data.</text>
</comment>
<proteinExistence type="predicted"/>
<accession>A0A519BCC7</accession>
<organism evidence="1 2">
    <name type="scientific">Candidatus Acidulodesulfobacterium ferriphilum</name>
    <dbReference type="NCBI Taxonomy" id="2597223"/>
    <lineage>
        <taxon>Bacteria</taxon>
        <taxon>Deltaproteobacteria</taxon>
        <taxon>Candidatus Acidulodesulfobacterales</taxon>
        <taxon>Candidatus Acidulodesulfobacterium</taxon>
    </lineage>
</organism>
<dbReference type="AlphaFoldDB" id="A0A519BCC7"/>
<protein>
    <submittedName>
        <fullName evidence="1">Uncharacterized protein</fullName>
    </submittedName>
</protein>
<name>A0A519BCC7_9DELT</name>
<gene>
    <name evidence="1" type="ORF">EVJ47_01210</name>
</gene>
<reference evidence="1 2" key="1">
    <citation type="submission" date="2019-01" db="EMBL/GenBank/DDBJ databases">
        <title>Insights into ecological role of a new deltaproteobacterial order Candidatus Sinidesulfobacterales (Sva0485) by metagenomics and metatranscriptomics.</title>
        <authorList>
            <person name="Tan S."/>
            <person name="Liu J."/>
            <person name="Fang Y."/>
            <person name="Hedlund B.P."/>
            <person name="Lian Z.H."/>
            <person name="Huang L.Y."/>
            <person name="Li J.T."/>
            <person name="Huang L.N."/>
            <person name="Li W.J."/>
            <person name="Jiang H.C."/>
            <person name="Dong H.L."/>
            <person name="Shu W.S."/>
        </authorList>
    </citation>
    <scope>NUCLEOTIDE SEQUENCE [LARGE SCALE GENOMIC DNA]</scope>
    <source>
        <strain evidence="1">AP3</strain>
    </source>
</reference>
<dbReference type="EMBL" id="SGBD01000001">
    <property type="protein sequence ID" value="RZD14930.1"/>
    <property type="molecule type" value="Genomic_DNA"/>
</dbReference>
<dbReference type="Pfam" id="PF19807">
    <property type="entry name" value="DUF6290"/>
    <property type="match status" value="1"/>
</dbReference>
<dbReference type="InterPro" id="IPR046257">
    <property type="entry name" value="DUF6290"/>
</dbReference>
<dbReference type="Proteomes" id="UP000320813">
    <property type="component" value="Unassembled WGS sequence"/>
</dbReference>
<evidence type="ECO:0000313" key="1">
    <source>
        <dbReference type="EMBL" id="RZD14930.1"/>
    </source>
</evidence>
<evidence type="ECO:0000313" key="2">
    <source>
        <dbReference type="Proteomes" id="UP000320813"/>
    </source>
</evidence>
<sequence length="88" mass="10307">MWYNILYRGKKHKINKKMKTNTITISGERYEAIVKIAETKGTSLSIVVEELLNKAIEQEEDSRLLNIVKKRKKENESCATISHEEAWR</sequence>